<keyword evidence="2" id="KW-0175">Coiled coil</keyword>
<dbReference type="Gene3D" id="4.10.830.40">
    <property type="match status" value="1"/>
</dbReference>
<feature type="domain" description="B box-type" evidence="3">
    <location>
        <begin position="76"/>
        <end position="117"/>
    </location>
</feature>
<dbReference type="Proteomes" id="UP000507470">
    <property type="component" value="Unassembled WGS sequence"/>
</dbReference>
<dbReference type="SUPFAM" id="SSF57845">
    <property type="entry name" value="B-box zinc-binding domain"/>
    <property type="match status" value="1"/>
</dbReference>
<dbReference type="PANTHER" id="PTHR25462">
    <property type="entry name" value="BONUS, ISOFORM C-RELATED"/>
    <property type="match status" value="1"/>
</dbReference>
<dbReference type="PANTHER" id="PTHR25462:SF296">
    <property type="entry name" value="MEIOTIC P26, ISOFORM F"/>
    <property type="match status" value="1"/>
</dbReference>
<dbReference type="InterPro" id="IPR047153">
    <property type="entry name" value="TRIM45/56/19-like"/>
</dbReference>
<name>A0A6J8AP00_MYTCO</name>
<protein>
    <recommendedName>
        <fullName evidence="3">B box-type domain-containing protein</fullName>
    </recommendedName>
</protein>
<evidence type="ECO:0000259" key="3">
    <source>
        <dbReference type="PROSITE" id="PS50119"/>
    </source>
</evidence>
<keyword evidence="1" id="KW-0863">Zinc-finger</keyword>
<dbReference type="InterPro" id="IPR000315">
    <property type="entry name" value="Znf_B-box"/>
</dbReference>
<dbReference type="InterPro" id="IPR011042">
    <property type="entry name" value="6-blade_b-propeller_TolB-like"/>
</dbReference>
<dbReference type="Gene3D" id="2.120.10.30">
    <property type="entry name" value="TolB, C-terminal domain"/>
    <property type="match status" value="1"/>
</dbReference>
<accession>A0A6J8AP00</accession>
<reference evidence="4 5" key="1">
    <citation type="submission" date="2020-06" db="EMBL/GenBank/DDBJ databases">
        <authorList>
            <person name="Li R."/>
            <person name="Bekaert M."/>
        </authorList>
    </citation>
    <scope>NUCLEOTIDE SEQUENCE [LARGE SCALE GENOMIC DNA]</scope>
    <source>
        <strain evidence="5">wild</strain>
    </source>
</reference>
<feature type="coiled-coil region" evidence="2">
    <location>
        <begin position="114"/>
        <end position="152"/>
    </location>
</feature>
<evidence type="ECO:0000313" key="5">
    <source>
        <dbReference type="Proteomes" id="UP000507470"/>
    </source>
</evidence>
<organism evidence="4 5">
    <name type="scientific">Mytilus coruscus</name>
    <name type="common">Sea mussel</name>
    <dbReference type="NCBI Taxonomy" id="42192"/>
    <lineage>
        <taxon>Eukaryota</taxon>
        <taxon>Metazoa</taxon>
        <taxon>Spiralia</taxon>
        <taxon>Lophotrochozoa</taxon>
        <taxon>Mollusca</taxon>
        <taxon>Bivalvia</taxon>
        <taxon>Autobranchia</taxon>
        <taxon>Pteriomorphia</taxon>
        <taxon>Mytilida</taxon>
        <taxon>Mytiloidea</taxon>
        <taxon>Mytilidae</taxon>
        <taxon>Mytilinae</taxon>
        <taxon>Mytilus</taxon>
    </lineage>
</organism>
<dbReference type="EMBL" id="CACVKT020001765">
    <property type="protein sequence ID" value="CAC5371552.1"/>
    <property type="molecule type" value="Genomic_DNA"/>
</dbReference>
<dbReference type="PROSITE" id="PS50119">
    <property type="entry name" value="ZF_BBOX"/>
    <property type="match status" value="2"/>
</dbReference>
<keyword evidence="1" id="KW-0862">Zinc</keyword>
<dbReference type="Gene3D" id="3.30.160.60">
    <property type="entry name" value="Classic Zinc Finger"/>
    <property type="match status" value="1"/>
</dbReference>
<evidence type="ECO:0000256" key="2">
    <source>
        <dbReference type="SAM" id="Coils"/>
    </source>
</evidence>
<keyword evidence="1" id="KW-0479">Metal-binding</keyword>
<dbReference type="GO" id="GO:0008270">
    <property type="term" value="F:zinc ion binding"/>
    <property type="evidence" value="ECO:0007669"/>
    <property type="project" value="UniProtKB-KW"/>
</dbReference>
<keyword evidence="5" id="KW-1185">Reference proteome</keyword>
<evidence type="ECO:0000256" key="1">
    <source>
        <dbReference type="PROSITE-ProRule" id="PRU00024"/>
    </source>
</evidence>
<dbReference type="OrthoDB" id="5800423at2759"/>
<dbReference type="CDD" id="cd19757">
    <property type="entry name" value="Bbox1"/>
    <property type="match status" value="1"/>
</dbReference>
<dbReference type="SMART" id="SM00336">
    <property type="entry name" value="BBOX"/>
    <property type="match status" value="2"/>
</dbReference>
<sequence>MASSQSTGMAQTPTVCQFCEESPDIKWKCINCELFLCQLCSSKIHGKIKASMEHEIINITDFGIEDFATSVRKVELENMVCTIHVKQKCFVFCKDCSKPACSKCLNETHKMHDYKALDERYDEIISEMNELIKKFESNLQFFKNEKDKLQKVLSDGDNNFHETRDIILQTEKEMKEVISKHAKDLLQELDAKWKPLENKIKTELSEIKKIEEEWETKKKNLNQVLQSHQVEDIFTTSKTLEKPLPECWVKKIKPNKTKFIPRNMEVKKVGQSMLGDIYIVPEMELIHTFQSDVESVVALLLSSDNTAFIGNFANPEHSKLQTVKIETNNIKIERELQIQVFDMAWINDKEMLVSSRKCDFKLYTKDGQIKKFKSFTPLKTSCVYVTKDNKLIVGLTESSPITLPPPKDCIRRLVIMNQDGYVQHIIEYDKDNQRLLTFPHRVKTFHDKIIVVDVINKEFEGRVVMLDYGGQLHWTYNGCYSIHSDHVKLCAKDVAITSSEMILVTDSANHAIHILILLGKLLYVRM</sequence>
<evidence type="ECO:0000313" key="4">
    <source>
        <dbReference type="EMBL" id="CAC5371552.1"/>
    </source>
</evidence>
<gene>
    <name evidence="4" type="ORF">MCOR_9973</name>
</gene>
<proteinExistence type="predicted"/>
<feature type="domain" description="B box-type" evidence="3">
    <location>
        <begin position="11"/>
        <end position="59"/>
    </location>
</feature>
<dbReference type="AlphaFoldDB" id="A0A6J8AP00"/>
<dbReference type="SUPFAM" id="SSF101898">
    <property type="entry name" value="NHL repeat"/>
    <property type="match status" value="1"/>
</dbReference>